<dbReference type="RefSeq" id="XP_039476673.1">
    <property type="nucleotide sequence ID" value="XM_039620739.1"/>
</dbReference>
<feature type="domain" description="C5orf34-like N-terminal" evidence="2">
    <location>
        <begin position="10"/>
        <end position="79"/>
    </location>
</feature>
<keyword evidence="6" id="KW-1185">Reference proteome</keyword>
<gene>
    <name evidence="5" type="primary">c12h5orf34</name>
</gene>
<feature type="region of interest" description="Disordered" evidence="1">
    <location>
        <begin position="160"/>
        <end position="191"/>
    </location>
</feature>
<reference evidence="5" key="3">
    <citation type="submission" date="2025-09" db="UniProtKB">
        <authorList>
            <consortium name="Ensembl"/>
        </authorList>
    </citation>
    <scope>IDENTIFICATION</scope>
</reference>
<evidence type="ECO:0000313" key="5">
    <source>
        <dbReference type="Ensembl" id="ENSOABP00000064312.1"/>
    </source>
</evidence>
<evidence type="ECO:0000256" key="1">
    <source>
        <dbReference type="SAM" id="MobiDB-lite"/>
    </source>
</evidence>
<evidence type="ECO:0000259" key="3">
    <source>
        <dbReference type="Pfam" id="PF22833"/>
    </source>
</evidence>
<dbReference type="Proteomes" id="UP000472276">
    <property type="component" value="Unassembled WGS sequence"/>
</dbReference>
<dbReference type="InterPro" id="IPR053901">
    <property type="entry name" value="C5orf34-like"/>
</dbReference>
<dbReference type="Pfam" id="PF22833">
    <property type="entry name" value="C5orf34_2nd"/>
    <property type="match status" value="1"/>
</dbReference>
<dbReference type="AlphaFoldDB" id="A0AAZ1X9D3"/>
<dbReference type="InterPro" id="IPR027830">
    <property type="entry name" value="C5orf34-like_N"/>
</dbReference>
<sequence>METDESAVLMIMYEDESVDIRYRNGARLQLSPCGSEFLLVKAADPRRHPLQPAEKVRQRTRFTISTYKKLMLAALAFRNKYAGQPYLPHELISAENKKPFFSIDSAVLWPEVSASLAEFGLGGEIIVRSEEGRAALVLSPSGEEFTVEFMCSLSSARNQHRSMQQMSKDDSYDRQEQASSPVPDNTSDHTEVVRHGRRNMRTMLTRPRSCSPQMISDGHQKPEQVYQSTTVVQHHSCCAVAPIWAYPLSLARHHWAARFSKAKDVVDRGARSSNQSDKTINKLDISCEDRRSHVPQALPLTCPTPHRHRWKVKDPLAKEEHTDLPTEMVKVVWCQGVTYRILSGPVSAVEVSPGDGSVIRSNRNLNSYFTHHKTELQSGLVKEVTYHLNSLPPDVLGQAYSVCSIVSRASRILACYNQAMQSLKCPALPSCLQDLEVDGYFCKPTAFEEKVPIAVPAEQRMSVTEEAGSLSELVAAELEKIKRFSFLLENSHVLKSGKAHADEEESPADVTREPLNDNYVAEALQRTSKAIQDIDALVSAATLT</sequence>
<dbReference type="PANTHER" id="PTHR34531">
    <property type="entry name" value="ZGC:153352"/>
    <property type="match status" value="1"/>
</dbReference>
<name>A0AAZ1X9D3_OREAU</name>
<dbReference type="Ensembl" id="ENSOABT00000061517.1">
    <property type="protein sequence ID" value="ENSOABP00000064312.1"/>
    <property type="gene ID" value="ENSOABG00000000359.2"/>
</dbReference>
<evidence type="ECO:0008006" key="7">
    <source>
        <dbReference type="Google" id="ProtNLM"/>
    </source>
</evidence>
<evidence type="ECO:0000313" key="6">
    <source>
        <dbReference type="Proteomes" id="UP000472276"/>
    </source>
</evidence>
<organism evidence="5 6">
    <name type="scientific">Oreochromis aureus</name>
    <name type="common">Israeli tilapia</name>
    <name type="synonym">Chromis aureus</name>
    <dbReference type="NCBI Taxonomy" id="47969"/>
    <lineage>
        <taxon>Eukaryota</taxon>
        <taxon>Metazoa</taxon>
        <taxon>Chordata</taxon>
        <taxon>Craniata</taxon>
        <taxon>Vertebrata</taxon>
        <taxon>Euteleostomi</taxon>
        <taxon>Actinopterygii</taxon>
        <taxon>Neopterygii</taxon>
        <taxon>Teleostei</taxon>
        <taxon>Neoteleostei</taxon>
        <taxon>Acanthomorphata</taxon>
        <taxon>Ovalentaria</taxon>
        <taxon>Cichlomorphae</taxon>
        <taxon>Cichliformes</taxon>
        <taxon>Cichlidae</taxon>
        <taxon>African cichlids</taxon>
        <taxon>Pseudocrenilabrinae</taxon>
        <taxon>Oreochromini</taxon>
        <taxon>Oreochromis</taxon>
    </lineage>
</organism>
<reference evidence="6" key="1">
    <citation type="submission" date="2020-03" db="EMBL/GenBank/DDBJ databases">
        <title>Evolution of repeat sequences and sex chromosomes of tilapia species revealed by chromosome-level genomes.</title>
        <authorList>
            <person name="Xu L."/>
            <person name="Tao W."/>
            <person name="Wang D."/>
            <person name="Zhou Q."/>
        </authorList>
    </citation>
    <scope>NUCLEOTIDE SEQUENCE [LARGE SCALE GENOMIC DNA]</scope>
    <source>
        <strain evidence="6">Israel</strain>
    </source>
</reference>
<evidence type="ECO:0000259" key="2">
    <source>
        <dbReference type="Pfam" id="PF15025"/>
    </source>
</evidence>
<proteinExistence type="predicted"/>
<dbReference type="PANTHER" id="PTHR34531:SF1">
    <property type="entry name" value="CHROMOSOME 5 OPEN READING FRAME 34"/>
    <property type="match status" value="1"/>
</dbReference>
<dbReference type="Pfam" id="PF15025">
    <property type="entry name" value="C5orf34-like_N"/>
    <property type="match status" value="1"/>
</dbReference>
<feature type="domain" description="C5orf34-like" evidence="4">
    <location>
        <begin position="329"/>
        <end position="413"/>
    </location>
</feature>
<dbReference type="Pfam" id="PF22834">
    <property type="entry name" value="Polo_box_4"/>
    <property type="match status" value="1"/>
</dbReference>
<dbReference type="InterPro" id="IPR053900">
    <property type="entry name" value="C5orf34-like_dom"/>
</dbReference>
<evidence type="ECO:0000259" key="4">
    <source>
        <dbReference type="Pfam" id="PF22834"/>
    </source>
</evidence>
<dbReference type="GeneID" id="116322982"/>
<feature type="domain" description="C5orf34-like second" evidence="3">
    <location>
        <begin position="122"/>
        <end position="251"/>
    </location>
</feature>
<accession>A0AAZ1X9D3</accession>
<feature type="compositionally biased region" description="Basic and acidic residues" evidence="1">
    <location>
        <begin position="167"/>
        <end position="176"/>
    </location>
</feature>
<dbReference type="CTD" id="105919438"/>
<reference evidence="5" key="2">
    <citation type="submission" date="2025-08" db="UniProtKB">
        <authorList>
            <consortium name="Ensembl"/>
        </authorList>
    </citation>
    <scope>IDENTIFICATION</scope>
</reference>
<protein>
    <recommendedName>
        <fullName evidence="7">DUF4524 domain-containing protein</fullName>
    </recommendedName>
</protein>
<dbReference type="InterPro" id="IPR053899">
    <property type="entry name" value="C5orf34-like_2nd"/>
</dbReference>